<dbReference type="CDD" id="cd02195">
    <property type="entry name" value="SelD"/>
    <property type="match status" value="1"/>
</dbReference>
<keyword evidence="4" id="KW-0067">ATP-binding</keyword>
<dbReference type="PANTHER" id="PTHR10256">
    <property type="entry name" value="SELENIDE, WATER DIKINASE"/>
    <property type="match status" value="1"/>
</dbReference>
<dbReference type="InterPro" id="IPR010918">
    <property type="entry name" value="PurM-like_C_dom"/>
</dbReference>
<dbReference type="Gene3D" id="3.30.1330.10">
    <property type="entry name" value="PurM-like, N-terminal domain"/>
    <property type="match status" value="1"/>
</dbReference>
<accession>A0A089QEE4</accession>
<evidence type="ECO:0000256" key="2">
    <source>
        <dbReference type="ARBA" id="ARBA00022741"/>
    </source>
</evidence>
<dbReference type="AlphaFoldDB" id="A0A089QEE4"/>
<evidence type="ECO:0000313" key="8">
    <source>
        <dbReference type="EMBL" id="AIR11449.1"/>
    </source>
</evidence>
<dbReference type="Pfam" id="PF00586">
    <property type="entry name" value="AIRS"/>
    <property type="match status" value="1"/>
</dbReference>
<dbReference type="EMBL" id="CP007647">
    <property type="protein sequence ID" value="AIR11449.1"/>
    <property type="molecule type" value="Genomic_DNA"/>
</dbReference>
<dbReference type="Pfam" id="PF02769">
    <property type="entry name" value="AIRS_C"/>
    <property type="match status" value="1"/>
</dbReference>
<organism evidence="8 9">
    <name type="scientific">Ligilactobacillus salivarius</name>
    <dbReference type="NCBI Taxonomy" id="1624"/>
    <lineage>
        <taxon>Bacteria</taxon>
        <taxon>Bacillati</taxon>
        <taxon>Bacillota</taxon>
        <taxon>Bacilli</taxon>
        <taxon>Lactobacillales</taxon>
        <taxon>Lactobacillaceae</taxon>
        <taxon>Ligilactobacillus</taxon>
    </lineage>
</organism>
<dbReference type="InterPro" id="IPR004536">
    <property type="entry name" value="SPS/SelD"/>
</dbReference>
<keyword evidence="2" id="KW-0547">Nucleotide-binding</keyword>
<sequence length="324" mass="34817">MGPADLYGILEKLPQKKDENLLVGYNSDDDAAVYMINDTEAIIQTVDFFPPNVSDPYIFGKIAATNAVSDIFAMGGDVTLALNILAFPKNGDKDILSNILKGGQEVVNAAGGIIAGGHTISDNSVKYGLSVTGKVKLDGLIKNNTVNAGDHLILTKPLGVGIIVSAYNAGEATEENFKKAVKSMITLNRTASEVMRKYGVSACTDVTGFGLLGHLKEMLNDKFSAIVSVNKLPIIDGAYEYAQQFLTTGGGQKNREYLEDSIDFKIDDYAMEEILYDPQTSGGLLISISEDKALSLVKELREKGVTANDIGVITDKQEYSIKVN</sequence>
<evidence type="ECO:0000259" key="7">
    <source>
        <dbReference type="Pfam" id="PF02769"/>
    </source>
</evidence>
<evidence type="ECO:0000256" key="3">
    <source>
        <dbReference type="ARBA" id="ARBA00022777"/>
    </source>
</evidence>
<keyword evidence="1" id="KW-0808">Transferase</keyword>
<dbReference type="Gene3D" id="3.90.650.10">
    <property type="entry name" value="PurM-like C-terminal domain"/>
    <property type="match status" value="1"/>
</dbReference>
<dbReference type="SUPFAM" id="SSF55326">
    <property type="entry name" value="PurM N-terminal domain-like"/>
    <property type="match status" value="1"/>
</dbReference>
<dbReference type="PANTHER" id="PTHR10256:SF0">
    <property type="entry name" value="INACTIVE SELENIDE, WATER DIKINASE-LIKE PROTEIN-RELATED"/>
    <property type="match status" value="1"/>
</dbReference>
<dbReference type="PIRSF" id="PIRSF036407">
    <property type="entry name" value="Selenphspht_syn"/>
    <property type="match status" value="1"/>
</dbReference>
<keyword evidence="8" id="KW-0614">Plasmid</keyword>
<reference evidence="8 9" key="1">
    <citation type="journal article" date="2014" name="BMC Genomics">
        <title>Unusual genome complexity in Lactobacillus salivarius JCM1046.</title>
        <authorList>
            <person name="Raftis E.J."/>
            <person name="Forde B.M."/>
            <person name="Claesson M.J."/>
            <person name="O'Toole P.W."/>
        </authorList>
    </citation>
    <scope>NUCLEOTIDE SEQUENCE [LARGE SCALE GENOMIC DNA]</scope>
    <source>
        <strain evidence="8 9">JCM1046</strain>
        <plasmid evidence="8 9">pMP1046A</plasmid>
    </source>
</reference>
<dbReference type="RefSeq" id="WP_044005684.1">
    <property type="nucleotide sequence ID" value="NZ_CP007647.1"/>
</dbReference>
<evidence type="ECO:0000256" key="4">
    <source>
        <dbReference type="ARBA" id="ARBA00022840"/>
    </source>
</evidence>
<dbReference type="NCBIfam" id="TIGR00476">
    <property type="entry name" value="selD"/>
    <property type="match status" value="1"/>
</dbReference>
<dbReference type="GO" id="GO:0016260">
    <property type="term" value="P:selenocysteine biosynthetic process"/>
    <property type="evidence" value="ECO:0007669"/>
    <property type="project" value="TreeGrafter"/>
</dbReference>
<evidence type="ECO:0000313" key="9">
    <source>
        <dbReference type="Proteomes" id="UP000029488"/>
    </source>
</evidence>
<feature type="domain" description="PurM-like C-terminal" evidence="7">
    <location>
        <begin position="148"/>
        <end position="323"/>
    </location>
</feature>
<proteinExistence type="predicted"/>
<dbReference type="KEGG" id="lsj:LSJ_2031"/>
<dbReference type="GO" id="GO:0004756">
    <property type="term" value="F:selenide, water dikinase activity"/>
    <property type="evidence" value="ECO:0007669"/>
    <property type="project" value="TreeGrafter"/>
</dbReference>
<dbReference type="InterPro" id="IPR036921">
    <property type="entry name" value="PurM-like_N_sf"/>
</dbReference>
<dbReference type="InterPro" id="IPR036676">
    <property type="entry name" value="PurM-like_C_sf"/>
</dbReference>
<keyword evidence="5" id="KW-0711">Selenium</keyword>
<gene>
    <name evidence="8" type="ORF">LSJ_2031</name>
</gene>
<keyword evidence="3" id="KW-0418">Kinase</keyword>
<feature type="domain" description="PurM-like N-terminal" evidence="6">
    <location>
        <begin position="29"/>
        <end position="135"/>
    </location>
</feature>
<dbReference type="InterPro" id="IPR016188">
    <property type="entry name" value="PurM-like_N"/>
</dbReference>
<evidence type="ECO:0000256" key="1">
    <source>
        <dbReference type="ARBA" id="ARBA00022679"/>
    </source>
</evidence>
<evidence type="ECO:0000256" key="5">
    <source>
        <dbReference type="ARBA" id="ARBA00023266"/>
    </source>
</evidence>
<name>A0A089QEE4_9LACO</name>
<dbReference type="SUPFAM" id="SSF56042">
    <property type="entry name" value="PurM C-terminal domain-like"/>
    <property type="match status" value="1"/>
</dbReference>
<geneLocation type="plasmid" evidence="8 9">
    <name>pMP1046A</name>
</geneLocation>
<dbReference type="GO" id="GO:0005524">
    <property type="term" value="F:ATP binding"/>
    <property type="evidence" value="ECO:0007669"/>
    <property type="project" value="UniProtKB-KW"/>
</dbReference>
<dbReference type="GO" id="GO:0005737">
    <property type="term" value="C:cytoplasm"/>
    <property type="evidence" value="ECO:0007669"/>
    <property type="project" value="TreeGrafter"/>
</dbReference>
<protein>
    <submittedName>
        <fullName evidence="8">Selenophosphate synthase</fullName>
    </submittedName>
</protein>
<evidence type="ECO:0000259" key="6">
    <source>
        <dbReference type="Pfam" id="PF00586"/>
    </source>
</evidence>
<dbReference type="Proteomes" id="UP000029488">
    <property type="component" value="Plasmid pMP1046A"/>
</dbReference>